<dbReference type="PROSITE" id="PS00715">
    <property type="entry name" value="SIGMA70_1"/>
    <property type="match status" value="1"/>
</dbReference>
<dbReference type="GO" id="GO:0030435">
    <property type="term" value="P:sporulation resulting in formation of a cellular spore"/>
    <property type="evidence" value="ECO:0007669"/>
    <property type="project" value="UniProtKB-KW"/>
</dbReference>
<evidence type="ECO:0000313" key="14">
    <source>
        <dbReference type="Proteomes" id="UP000261023"/>
    </source>
</evidence>
<reference evidence="14 15" key="2">
    <citation type="submission" date="2018-08" db="EMBL/GenBank/DDBJ databases">
        <title>A genome reference for cultivated species of the human gut microbiota.</title>
        <authorList>
            <person name="Zou Y."/>
            <person name="Xue W."/>
            <person name="Luo G."/>
        </authorList>
    </citation>
    <scope>NUCLEOTIDE SEQUENCE [LARGE SCALE GENOMIC DNA]</scope>
    <source>
        <strain evidence="10 14">AF19-13AC</strain>
        <strain evidence="12 15">TF05-11AC</strain>
        <strain evidence="11 16">TM09-12</strain>
    </source>
</reference>
<organism evidence="9 13">
    <name type="scientific">Hungatella hathewayi</name>
    <dbReference type="NCBI Taxonomy" id="154046"/>
    <lineage>
        <taxon>Bacteria</taxon>
        <taxon>Bacillati</taxon>
        <taxon>Bacillota</taxon>
        <taxon>Clostridia</taxon>
        <taxon>Lachnospirales</taxon>
        <taxon>Lachnospiraceae</taxon>
        <taxon>Hungatella</taxon>
    </lineage>
</organism>
<evidence type="ECO:0000256" key="1">
    <source>
        <dbReference type="ARBA" id="ARBA00007788"/>
    </source>
</evidence>
<evidence type="ECO:0000313" key="11">
    <source>
        <dbReference type="EMBL" id="RGJ02700.1"/>
    </source>
</evidence>
<dbReference type="EMBL" id="QTJW01000005">
    <property type="protein sequence ID" value="RGD71075.1"/>
    <property type="molecule type" value="Genomic_DNA"/>
</dbReference>
<dbReference type="Pfam" id="PF04542">
    <property type="entry name" value="Sigma70_r2"/>
    <property type="match status" value="1"/>
</dbReference>
<dbReference type="PRINTS" id="PR00046">
    <property type="entry name" value="SIGMA70FCT"/>
</dbReference>
<dbReference type="GO" id="GO:0006352">
    <property type="term" value="P:DNA-templated transcription initiation"/>
    <property type="evidence" value="ECO:0007669"/>
    <property type="project" value="InterPro"/>
</dbReference>
<dbReference type="InterPro" id="IPR000943">
    <property type="entry name" value="RNA_pol_sigma70"/>
</dbReference>
<evidence type="ECO:0000313" key="10">
    <source>
        <dbReference type="EMBL" id="RGD71075.1"/>
    </source>
</evidence>
<dbReference type="EMBL" id="CYZE01000001">
    <property type="protein sequence ID" value="CUN55975.1"/>
    <property type="molecule type" value="Genomic_DNA"/>
</dbReference>
<dbReference type="SUPFAM" id="SSF88659">
    <property type="entry name" value="Sigma3 and sigma4 domains of RNA polymerase sigma factors"/>
    <property type="match status" value="1"/>
</dbReference>
<dbReference type="CDD" id="cd06171">
    <property type="entry name" value="Sigma70_r4"/>
    <property type="match status" value="1"/>
</dbReference>
<dbReference type="EMBL" id="QSSQ01000001">
    <property type="protein sequence ID" value="RGM08702.1"/>
    <property type="molecule type" value="Genomic_DNA"/>
</dbReference>
<keyword evidence="5 7" id="KW-0238">DNA-binding</keyword>
<evidence type="ECO:0000256" key="2">
    <source>
        <dbReference type="ARBA" id="ARBA00022969"/>
    </source>
</evidence>
<evidence type="ECO:0000313" key="16">
    <source>
        <dbReference type="Proteomes" id="UP000263014"/>
    </source>
</evidence>
<dbReference type="InterPro" id="IPR013324">
    <property type="entry name" value="RNA_pol_sigma_r3/r4-like"/>
</dbReference>
<dbReference type="InterPro" id="IPR007630">
    <property type="entry name" value="RNA_pol_sigma70_r4"/>
</dbReference>
<reference evidence="9 13" key="1">
    <citation type="submission" date="2015-09" db="EMBL/GenBank/DDBJ databases">
        <authorList>
            <consortium name="Pathogen Informatics"/>
        </authorList>
    </citation>
    <scope>NUCLEOTIDE SEQUENCE [LARGE SCALE GENOMIC DNA]</scope>
    <source>
        <strain evidence="9 13">2789STDY5608850</strain>
    </source>
</reference>
<gene>
    <name evidence="9" type="primary">sigK_1</name>
    <name evidence="10" type="ORF">DWX31_09205</name>
    <name evidence="12" type="ORF">DXC39_01675</name>
    <name evidence="11" type="ORF">DXD79_16225</name>
    <name evidence="9" type="ORF">ERS852407_00558</name>
</gene>
<dbReference type="Gene3D" id="1.10.10.10">
    <property type="entry name" value="Winged helix-like DNA-binding domain superfamily/Winged helix DNA-binding domain"/>
    <property type="match status" value="1"/>
</dbReference>
<keyword evidence="2" id="KW-0749">Sporulation</keyword>
<evidence type="ECO:0000313" key="15">
    <source>
        <dbReference type="Proteomes" id="UP000261257"/>
    </source>
</evidence>
<dbReference type="NCBIfam" id="NF004471">
    <property type="entry name" value="PRK05803.1"/>
    <property type="match status" value="1"/>
</dbReference>
<dbReference type="PANTHER" id="PTHR30376:SF3">
    <property type="entry name" value="RNA POLYMERASE SIGMA FACTOR RPOH"/>
    <property type="match status" value="1"/>
</dbReference>
<keyword evidence="3 7" id="KW-0805">Transcription regulation</keyword>
<dbReference type="InterPro" id="IPR036388">
    <property type="entry name" value="WH-like_DNA-bd_sf"/>
</dbReference>
<dbReference type="Proteomes" id="UP000263014">
    <property type="component" value="Unassembled WGS sequence"/>
</dbReference>
<dbReference type="Gene3D" id="1.20.120.1810">
    <property type="match status" value="1"/>
</dbReference>
<dbReference type="GO" id="GO:0003677">
    <property type="term" value="F:DNA binding"/>
    <property type="evidence" value="ECO:0007669"/>
    <property type="project" value="UniProtKB-KW"/>
</dbReference>
<dbReference type="InterPro" id="IPR001387">
    <property type="entry name" value="Cro/C1-type_HTH"/>
</dbReference>
<protein>
    <recommendedName>
        <fullName evidence="7">RNA polymerase sigma factor</fullName>
    </recommendedName>
</protein>
<comment type="function">
    <text evidence="7">Sigma factors are initiation factors that promote the attachment of RNA polymerase to specific initiation sites and are then released.</text>
</comment>
<dbReference type="Pfam" id="PF04545">
    <property type="entry name" value="Sigma70_r4"/>
    <property type="match status" value="1"/>
</dbReference>
<dbReference type="NCBIfam" id="TIGR02937">
    <property type="entry name" value="sigma70-ECF"/>
    <property type="match status" value="1"/>
</dbReference>
<comment type="similarity">
    <text evidence="1 7">Belongs to the sigma-70 factor family.</text>
</comment>
<evidence type="ECO:0000256" key="5">
    <source>
        <dbReference type="ARBA" id="ARBA00023125"/>
    </source>
</evidence>
<evidence type="ECO:0000259" key="8">
    <source>
        <dbReference type="PROSITE" id="PS50943"/>
    </source>
</evidence>
<dbReference type="GeneID" id="86062944"/>
<dbReference type="InterPro" id="IPR050813">
    <property type="entry name" value="Sigma-70_Factor"/>
</dbReference>
<evidence type="ECO:0000256" key="4">
    <source>
        <dbReference type="ARBA" id="ARBA00023082"/>
    </source>
</evidence>
<keyword evidence="6 7" id="KW-0804">Transcription</keyword>
<dbReference type="PROSITE" id="PS00716">
    <property type="entry name" value="SIGMA70_2"/>
    <property type="match status" value="1"/>
</dbReference>
<dbReference type="EMBL" id="QSON01000007">
    <property type="protein sequence ID" value="RGJ02700.1"/>
    <property type="molecule type" value="Genomic_DNA"/>
</dbReference>
<dbReference type="InterPro" id="IPR007627">
    <property type="entry name" value="RNA_pol_sigma70_r2"/>
</dbReference>
<dbReference type="PANTHER" id="PTHR30376">
    <property type="entry name" value="SIGMA FACTOR RPOH HEAT SHOCK RELATED"/>
    <property type="match status" value="1"/>
</dbReference>
<dbReference type="GO" id="GO:0016987">
    <property type="term" value="F:sigma factor activity"/>
    <property type="evidence" value="ECO:0007669"/>
    <property type="project" value="UniProtKB-KW"/>
</dbReference>
<proteinExistence type="inferred from homology"/>
<evidence type="ECO:0000313" key="9">
    <source>
        <dbReference type="EMBL" id="CUN55975.1"/>
    </source>
</evidence>
<dbReference type="Proteomes" id="UP000095651">
    <property type="component" value="Unassembled WGS sequence"/>
</dbReference>
<keyword evidence="4 7" id="KW-0731">Sigma factor</keyword>
<dbReference type="RefSeq" id="WP_002603873.1">
    <property type="nucleotide sequence ID" value="NZ_CABIXC010000001.1"/>
</dbReference>
<dbReference type="PIRSF" id="PIRSF000770">
    <property type="entry name" value="RNA_pol_sigma-SigE/K"/>
    <property type="match status" value="1"/>
</dbReference>
<dbReference type="AlphaFoldDB" id="A0A173XZF5"/>
<evidence type="ECO:0000313" key="12">
    <source>
        <dbReference type="EMBL" id="RGM08702.1"/>
    </source>
</evidence>
<feature type="domain" description="HTH cro/C1-type" evidence="8">
    <location>
        <begin position="175"/>
        <end position="195"/>
    </location>
</feature>
<dbReference type="Proteomes" id="UP000261023">
    <property type="component" value="Unassembled WGS sequence"/>
</dbReference>
<evidence type="ECO:0000313" key="13">
    <source>
        <dbReference type="Proteomes" id="UP000095651"/>
    </source>
</evidence>
<dbReference type="SUPFAM" id="SSF88946">
    <property type="entry name" value="Sigma2 domain of RNA polymerase sigma factors"/>
    <property type="match status" value="1"/>
</dbReference>
<evidence type="ECO:0000256" key="3">
    <source>
        <dbReference type="ARBA" id="ARBA00023015"/>
    </source>
</evidence>
<evidence type="ECO:0000256" key="6">
    <source>
        <dbReference type="ARBA" id="ARBA00023163"/>
    </source>
</evidence>
<evidence type="ECO:0000256" key="7">
    <source>
        <dbReference type="RuleBase" id="RU362124"/>
    </source>
</evidence>
<dbReference type="PROSITE" id="PS50943">
    <property type="entry name" value="HTH_CROC1"/>
    <property type="match status" value="1"/>
</dbReference>
<dbReference type="InterPro" id="IPR013325">
    <property type="entry name" value="RNA_pol_sigma_r2"/>
</dbReference>
<accession>A0A173XZF5</accession>
<dbReference type="OrthoDB" id="9809557at2"/>
<sequence>MKTFPKPLTAREERECLERYQEGDQEARATLIERNMRLVAHVAKKYQNTDYDMEDLLSVGTIGLIKAVNTFHTDRGSRLATYAAKCVENEILMLLRANKKYSKEVSLFEPIGVDKDGETVSLVDVIEMENKEALETIILSQDIKELYDAFDHCLRDTEKKVIGMRYGLYGGKEHTQREIADMLGISRSYVSRIEKKSIEKLRMEFEKNNKKSGIIK</sequence>
<dbReference type="Proteomes" id="UP000261257">
    <property type="component" value="Unassembled WGS sequence"/>
</dbReference>
<dbReference type="InterPro" id="IPR014284">
    <property type="entry name" value="RNA_pol_sigma-70_dom"/>
</dbReference>
<name>A0A173XZF5_9FIRM</name>